<dbReference type="GO" id="GO:0003677">
    <property type="term" value="F:DNA binding"/>
    <property type="evidence" value="ECO:0007669"/>
    <property type="project" value="UniProtKB-UniRule"/>
</dbReference>
<dbReference type="CDD" id="cd00090">
    <property type="entry name" value="HTH_ARSR"/>
    <property type="match status" value="1"/>
</dbReference>
<dbReference type="GO" id="GO:0004077">
    <property type="term" value="F:biotin--[biotin carboxyl-carrier protein] ligase activity"/>
    <property type="evidence" value="ECO:0007669"/>
    <property type="project" value="UniProtKB-UniRule"/>
</dbReference>
<keyword evidence="3 6" id="KW-0067">ATP-binding</keyword>
<dbReference type="GO" id="GO:0016740">
    <property type="term" value="F:transferase activity"/>
    <property type="evidence" value="ECO:0007669"/>
    <property type="project" value="UniProtKB-ARBA"/>
</dbReference>
<dbReference type="GO" id="GO:0005737">
    <property type="term" value="C:cytoplasm"/>
    <property type="evidence" value="ECO:0007669"/>
    <property type="project" value="TreeGrafter"/>
</dbReference>
<dbReference type="Gene3D" id="3.30.930.10">
    <property type="entry name" value="Bira Bifunctional Protein, Domain 2"/>
    <property type="match status" value="1"/>
</dbReference>
<evidence type="ECO:0000256" key="3">
    <source>
        <dbReference type="ARBA" id="ARBA00022840"/>
    </source>
</evidence>
<dbReference type="AlphaFoldDB" id="A0A8X8L9M2"/>
<dbReference type="InterPro" id="IPR004408">
    <property type="entry name" value="Biotin_CoA_COase_ligase"/>
</dbReference>
<dbReference type="InterPro" id="IPR045864">
    <property type="entry name" value="aa-tRNA-synth_II/BPL/LPL"/>
</dbReference>
<dbReference type="Gene3D" id="1.10.10.10">
    <property type="entry name" value="Winged helix-like DNA-binding domain superfamily/Winged helix DNA-binding domain"/>
    <property type="match status" value="1"/>
</dbReference>
<evidence type="ECO:0000256" key="1">
    <source>
        <dbReference type="ARBA" id="ARBA00022598"/>
    </source>
</evidence>
<dbReference type="InterPro" id="IPR036388">
    <property type="entry name" value="WH-like_DNA-bd_sf"/>
</dbReference>
<dbReference type="Pfam" id="PF03099">
    <property type="entry name" value="BPL_LplA_LipB"/>
    <property type="match status" value="1"/>
</dbReference>
<dbReference type="InterPro" id="IPR003142">
    <property type="entry name" value="BPL_C"/>
</dbReference>
<dbReference type="InterPro" id="IPR008988">
    <property type="entry name" value="Transcriptional_repressor_C"/>
</dbReference>
<comment type="function">
    <text evidence="6">Acts both as a biotin--[acetyl-CoA-carboxylase] ligase and a repressor.</text>
</comment>
<dbReference type="Proteomes" id="UP000825179">
    <property type="component" value="Chromosome"/>
</dbReference>
<dbReference type="GO" id="GO:0005524">
    <property type="term" value="F:ATP binding"/>
    <property type="evidence" value="ECO:0007669"/>
    <property type="project" value="UniProtKB-UniRule"/>
</dbReference>
<dbReference type="KEGG" id="cthu:HUR95_10120"/>
<dbReference type="Gene3D" id="2.30.30.100">
    <property type="match status" value="1"/>
</dbReference>
<dbReference type="GO" id="GO:0006355">
    <property type="term" value="P:regulation of DNA-templated transcription"/>
    <property type="evidence" value="ECO:0007669"/>
    <property type="project" value="UniProtKB-UniRule"/>
</dbReference>
<feature type="DNA-binding region" description="H-T-H motif" evidence="6">
    <location>
        <begin position="22"/>
        <end position="41"/>
    </location>
</feature>
<feature type="domain" description="BPL/LPL catalytic" evidence="7">
    <location>
        <begin position="80"/>
        <end position="261"/>
    </location>
</feature>
<comment type="similarity">
    <text evidence="6">Belongs to the biotin--protein ligase family.</text>
</comment>
<sequence>MMNEIRKQLLHELLKSRGFVSGEELSQKLSVSRTAIWKHIEELRKEGYQIEAVRKQGYRLVAEPKSLSPSSIISHLQTTWLGQNLHYFEEVESTQTIAHRLAREGAPSGNVVLADHQQAGKGRLGRSWFSPKGTGLWMSLLIRPHIPLTSVPQLTLLTSVAVLRAVKQLVSIPLHIKWPNDVLCGQKKVAGILTELDAEADRVGYVIIGIGINVNQQEEEFPTELRTKATSLRIEAQKALSRKELAIAILQEWEKLYGLYEQSGFGPVKTLWEAHTCSLGQHIVARTPHGQVEGIARGITDEGVLLLEDGQGTMHKIYSADIETLS</sequence>
<dbReference type="InterPro" id="IPR011991">
    <property type="entry name" value="ArsR-like_HTH"/>
</dbReference>
<gene>
    <name evidence="6" type="primary">birA</name>
    <name evidence="8" type="ORF">HUR95_10120</name>
</gene>
<dbReference type="SUPFAM" id="SSF55681">
    <property type="entry name" value="Class II aaRS and biotin synthetases"/>
    <property type="match status" value="1"/>
</dbReference>
<dbReference type="InterPro" id="IPR036390">
    <property type="entry name" value="WH_DNA-bd_sf"/>
</dbReference>
<organism evidence="8 9">
    <name type="scientific">Caldalkalibacillus thermarum (strain TA2.A1)</name>
    <dbReference type="NCBI Taxonomy" id="986075"/>
    <lineage>
        <taxon>Bacteria</taxon>
        <taxon>Bacillati</taxon>
        <taxon>Bacillota</taxon>
        <taxon>Bacilli</taxon>
        <taxon>Bacillales</taxon>
        <taxon>Bacillaceae</taxon>
        <taxon>Caldalkalibacillus</taxon>
    </lineage>
</organism>
<comment type="caution">
    <text evidence="6">Lacks conserved residue(s) required for the propagation of feature annotation.</text>
</comment>
<dbReference type="PANTHER" id="PTHR12835">
    <property type="entry name" value="BIOTIN PROTEIN LIGASE"/>
    <property type="match status" value="1"/>
</dbReference>
<dbReference type="SUPFAM" id="SSF46785">
    <property type="entry name" value="Winged helix' DNA-binding domain"/>
    <property type="match status" value="1"/>
</dbReference>
<reference evidence="8 9" key="1">
    <citation type="journal article" date="2020" name="Extremophiles">
        <title>Genomic analysis of Caldalkalibacillus thermarum TA2.A1 reveals aerobic alkaliphilic metabolism and evolutionary hallmarks linking alkaliphilic bacteria and plant life.</title>
        <authorList>
            <person name="de Jong S.I."/>
            <person name="van den Broek M.A."/>
            <person name="Merkel A.Y."/>
            <person name="de la Torre Cortes P."/>
            <person name="Kalamorz F."/>
            <person name="Cook G.M."/>
            <person name="van Loosdrecht M.C.M."/>
            <person name="McMillan D.G.G."/>
        </authorList>
    </citation>
    <scope>NUCLEOTIDE SEQUENCE [LARGE SCALE GENOMIC DNA]</scope>
    <source>
        <strain evidence="8 9">TA2.A1</strain>
    </source>
</reference>
<name>A0A8X8L9M2_CALTT</name>
<dbReference type="InterPro" id="IPR004143">
    <property type="entry name" value="BPL_LPL_catalytic"/>
</dbReference>
<dbReference type="GO" id="GO:0009249">
    <property type="term" value="P:protein lipoylation"/>
    <property type="evidence" value="ECO:0007669"/>
    <property type="project" value="UniProtKB-ARBA"/>
</dbReference>
<keyword evidence="4 6" id="KW-0238">DNA-binding</keyword>
<keyword evidence="6" id="KW-0678">Repressor</keyword>
<dbReference type="InterPro" id="IPR030855">
    <property type="entry name" value="Bifunct_BirA"/>
</dbReference>
<evidence type="ECO:0000256" key="2">
    <source>
        <dbReference type="ARBA" id="ARBA00022741"/>
    </source>
</evidence>
<dbReference type="EMBL" id="CP082237">
    <property type="protein sequence ID" value="QZT32739.1"/>
    <property type="molecule type" value="Genomic_DNA"/>
</dbReference>
<dbReference type="NCBIfam" id="TIGR00121">
    <property type="entry name" value="birA_ligase"/>
    <property type="match status" value="1"/>
</dbReference>
<evidence type="ECO:0000313" key="9">
    <source>
        <dbReference type="Proteomes" id="UP000825179"/>
    </source>
</evidence>
<dbReference type="HAMAP" id="MF_00978">
    <property type="entry name" value="Bifunct_BirA"/>
    <property type="match status" value="1"/>
</dbReference>
<dbReference type="Pfam" id="PF02237">
    <property type="entry name" value="BPL_C"/>
    <property type="match status" value="1"/>
</dbReference>
<dbReference type="PROSITE" id="PS51733">
    <property type="entry name" value="BPL_LPL_CATALYTIC"/>
    <property type="match status" value="1"/>
</dbReference>
<feature type="binding site" evidence="6">
    <location>
        <position position="188"/>
    </location>
    <ligand>
        <name>biotin</name>
        <dbReference type="ChEBI" id="CHEBI:57586"/>
    </ligand>
</feature>
<evidence type="ECO:0000259" key="7">
    <source>
        <dbReference type="PROSITE" id="PS51733"/>
    </source>
</evidence>
<evidence type="ECO:0000313" key="8">
    <source>
        <dbReference type="EMBL" id="QZT32739.1"/>
    </source>
</evidence>
<evidence type="ECO:0000256" key="5">
    <source>
        <dbReference type="ARBA" id="ARBA00023267"/>
    </source>
</evidence>
<accession>A0A8X8L9M2</accession>
<keyword evidence="9" id="KW-1185">Reference proteome</keyword>
<feature type="binding site" evidence="6">
    <location>
        <position position="117"/>
    </location>
    <ligand>
        <name>biotin</name>
        <dbReference type="ChEBI" id="CHEBI:57586"/>
    </ligand>
</feature>
<proteinExistence type="inferred from homology"/>
<keyword evidence="6" id="KW-0805">Transcription regulation</keyword>
<comment type="catalytic activity">
    <reaction evidence="6">
        <text>biotin + L-lysyl-[protein] + ATP = N(6)-biotinyl-L-lysyl-[protein] + AMP + diphosphate + H(+)</text>
        <dbReference type="Rhea" id="RHEA:11756"/>
        <dbReference type="Rhea" id="RHEA-COMP:9752"/>
        <dbReference type="Rhea" id="RHEA-COMP:10505"/>
        <dbReference type="ChEBI" id="CHEBI:15378"/>
        <dbReference type="ChEBI" id="CHEBI:29969"/>
        <dbReference type="ChEBI" id="CHEBI:30616"/>
        <dbReference type="ChEBI" id="CHEBI:33019"/>
        <dbReference type="ChEBI" id="CHEBI:57586"/>
        <dbReference type="ChEBI" id="CHEBI:83144"/>
        <dbReference type="ChEBI" id="CHEBI:456215"/>
        <dbReference type="EC" id="6.3.4.15"/>
    </reaction>
</comment>
<dbReference type="InterPro" id="IPR013196">
    <property type="entry name" value="HTH_11"/>
</dbReference>
<evidence type="ECO:0000256" key="4">
    <source>
        <dbReference type="ARBA" id="ARBA00023125"/>
    </source>
</evidence>
<dbReference type="PANTHER" id="PTHR12835:SF5">
    <property type="entry name" value="BIOTIN--PROTEIN LIGASE"/>
    <property type="match status" value="1"/>
</dbReference>
<dbReference type="CDD" id="cd16442">
    <property type="entry name" value="BPL"/>
    <property type="match status" value="1"/>
</dbReference>
<evidence type="ECO:0000256" key="6">
    <source>
        <dbReference type="HAMAP-Rule" id="MF_00978"/>
    </source>
</evidence>
<keyword evidence="6" id="KW-0804">Transcription</keyword>
<keyword evidence="2 6" id="KW-0547">Nucleotide-binding</keyword>
<dbReference type="Pfam" id="PF08279">
    <property type="entry name" value="HTH_11"/>
    <property type="match status" value="1"/>
</dbReference>
<dbReference type="SUPFAM" id="SSF50037">
    <property type="entry name" value="C-terminal domain of transcriptional repressors"/>
    <property type="match status" value="1"/>
</dbReference>
<protein>
    <recommendedName>
        <fullName evidence="6">Bifunctional ligase/repressor BirA</fullName>
    </recommendedName>
    <alternativeName>
        <fullName evidence="6">Biotin--[acetyl-CoA-carboxylase] ligase</fullName>
        <ecNumber evidence="6">6.3.4.15</ecNumber>
    </alternativeName>
    <alternativeName>
        <fullName evidence="6">Biotin--protein ligase</fullName>
    </alternativeName>
    <alternativeName>
        <fullName evidence="6">Biotin-[acetyl-CoA carboxylase] synthetase</fullName>
    </alternativeName>
</protein>
<dbReference type="RefSeq" id="WP_222822539.1">
    <property type="nucleotide sequence ID" value="NZ_CP082237.1"/>
</dbReference>
<keyword evidence="1 6" id="KW-0436">Ligase</keyword>
<dbReference type="EC" id="6.3.4.15" evidence="6"/>
<keyword evidence="5 6" id="KW-0092">Biotin</keyword>